<evidence type="ECO:0000259" key="12">
    <source>
        <dbReference type="PROSITE" id="PS50059"/>
    </source>
</evidence>
<sequence>MNTFCLGSSGATITSRYVSVSESRLPLNHGLSNSDSSVIKFSNHNPARSSDERLKLSFSSCSRREAIGLGLCFCLIESILHPPEPCLAAENSGPCEFSVGASGLAFCDKVLGTGPQAEKGQLIKAHYTGKLLDGTVFDSSYNRGKPLTFRIGVGEVIKGWDQGILGDDGIPPMSAGGKRTLKIPPELAYGVRGAGCRGGKLYYLYISLYGGIWESWT</sequence>
<dbReference type="GO" id="GO:0003755">
    <property type="term" value="F:peptidyl-prolyl cis-trans isomerase activity"/>
    <property type="evidence" value="ECO:0007669"/>
    <property type="project" value="UniProtKB-KW"/>
</dbReference>
<gene>
    <name evidence="13" type="ORF">OLC1_LOCUS5858</name>
</gene>
<evidence type="ECO:0000256" key="8">
    <source>
        <dbReference type="ARBA" id="ARBA00023078"/>
    </source>
</evidence>
<protein>
    <recommendedName>
        <fullName evidence="4 11">peptidylprolyl isomerase</fullName>
        <ecNumber evidence="4 11">5.2.1.8</ecNumber>
    </recommendedName>
</protein>
<evidence type="ECO:0000256" key="10">
    <source>
        <dbReference type="ARBA" id="ARBA00023157"/>
    </source>
</evidence>
<evidence type="ECO:0000256" key="11">
    <source>
        <dbReference type="PROSITE-ProRule" id="PRU00277"/>
    </source>
</evidence>
<evidence type="ECO:0000256" key="5">
    <source>
        <dbReference type="ARBA" id="ARBA00022528"/>
    </source>
</evidence>
<dbReference type="InterPro" id="IPR001179">
    <property type="entry name" value="PPIase_FKBP_dom"/>
</dbReference>
<keyword evidence="7" id="KW-0809">Transit peptide</keyword>
<dbReference type="PANTHER" id="PTHR47833:SF2">
    <property type="entry name" value="PEPTIDYLPROLYL ISOMERASE"/>
    <property type="match status" value="1"/>
</dbReference>
<evidence type="ECO:0000256" key="2">
    <source>
        <dbReference type="ARBA" id="ARBA00004456"/>
    </source>
</evidence>
<dbReference type="FunFam" id="3.10.50.40:FF:000032">
    <property type="entry name" value="Peptidylprolyl isomerase"/>
    <property type="match status" value="1"/>
</dbReference>
<reference evidence="13" key="1">
    <citation type="submission" date="2023-03" db="EMBL/GenBank/DDBJ databases">
        <authorList>
            <person name="Julca I."/>
        </authorList>
    </citation>
    <scope>NUCLEOTIDE SEQUENCE</scope>
</reference>
<comment type="subcellular location">
    <subcellularLocation>
        <location evidence="2">Plastid</location>
        <location evidence="2">Chloroplast thylakoid lumen</location>
    </subcellularLocation>
</comment>
<dbReference type="GO" id="GO:0009543">
    <property type="term" value="C:chloroplast thylakoid lumen"/>
    <property type="evidence" value="ECO:0007669"/>
    <property type="project" value="UniProtKB-SubCell"/>
</dbReference>
<dbReference type="PANTHER" id="PTHR47833">
    <property type="entry name" value="PHOTOSYNTHETIC NDH SUBUNIT OF LUMENAL LOCATION 4, CHLOROPLASTIC"/>
    <property type="match status" value="1"/>
</dbReference>
<keyword evidence="8" id="KW-0793">Thylakoid</keyword>
<evidence type="ECO:0000256" key="9">
    <source>
        <dbReference type="ARBA" id="ARBA00023110"/>
    </source>
</evidence>
<dbReference type="EMBL" id="OX459119">
    <property type="protein sequence ID" value="CAI9094756.1"/>
    <property type="molecule type" value="Genomic_DNA"/>
</dbReference>
<keyword evidence="10" id="KW-1015">Disulfide bond</keyword>
<keyword evidence="6" id="KW-0934">Plastid</keyword>
<feature type="domain" description="PPIase FKBP-type" evidence="12">
    <location>
        <begin position="120"/>
        <end position="201"/>
    </location>
</feature>
<keyword evidence="9 11" id="KW-0697">Rotamase</keyword>
<dbReference type="InterPro" id="IPR046357">
    <property type="entry name" value="PPIase_dom_sf"/>
</dbReference>
<keyword evidence="11" id="KW-0413">Isomerase</keyword>
<keyword evidence="14" id="KW-1185">Reference proteome</keyword>
<evidence type="ECO:0000256" key="3">
    <source>
        <dbReference type="ARBA" id="ARBA00006577"/>
    </source>
</evidence>
<evidence type="ECO:0000256" key="4">
    <source>
        <dbReference type="ARBA" id="ARBA00013194"/>
    </source>
</evidence>
<organism evidence="13 14">
    <name type="scientific">Oldenlandia corymbosa var. corymbosa</name>
    <dbReference type="NCBI Taxonomy" id="529605"/>
    <lineage>
        <taxon>Eukaryota</taxon>
        <taxon>Viridiplantae</taxon>
        <taxon>Streptophyta</taxon>
        <taxon>Embryophyta</taxon>
        <taxon>Tracheophyta</taxon>
        <taxon>Spermatophyta</taxon>
        <taxon>Magnoliopsida</taxon>
        <taxon>eudicotyledons</taxon>
        <taxon>Gunneridae</taxon>
        <taxon>Pentapetalae</taxon>
        <taxon>asterids</taxon>
        <taxon>lamiids</taxon>
        <taxon>Gentianales</taxon>
        <taxon>Rubiaceae</taxon>
        <taxon>Rubioideae</taxon>
        <taxon>Spermacoceae</taxon>
        <taxon>Hedyotis-Oldenlandia complex</taxon>
        <taxon>Oldenlandia</taxon>
    </lineage>
</organism>
<comment type="similarity">
    <text evidence="3">Belongs to the FKBP-type PPIase family.</text>
</comment>
<comment type="catalytic activity">
    <reaction evidence="1 11">
        <text>[protein]-peptidylproline (omega=180) = [protein]-peptidylproline (omega=0)</text>
        <dbReference type="Rhea" id="RHEA:16237"/>
        <dbReference type="Rhea" id="RHEA-COMP:10747"/>
        <dbReference type="Rhea" id="RHEA-COMP:10748"/>
        <dbReference type="ChEBI" id="CHEBI:83833"/>
        <dbReference type="ChEBI" id="CHEBI:83834"/>
        <dbReference type="EC" id="5.2.1.8"/>
    </reaction>
</comment>
<dbReference type="Pfam" id="PF00254">
    <property type="entry name" value="FKBP_C"/>
    <property type="match status" value="1"/>
</dbReference>
<evidence type="ECO:0000256" key="1">
    <source>
        <dbReference type="ARBA" id="ARBA00000971"/>
    </source>
</evidence>
<evidence type="ECO:0000313" key="13">
    <source>
        <dbReference type="EMBL" id="CAI9094756.1"/>
    </source>
</evidence>
<dbReference type="InterPro" id="IPR044183">
    <property type="entry name" value="PNSL4/FKBP13-like"/>
</dbReference>
<keyword evidence="5" id="KW-0150">Chloroplast</keyword>
<dbReference type="EC" id="5.2.1.8" evidence="4 11"/>
<name>A0AAV1CH29_OLDCO</name>
<proteinExistence type="inferred from homology"/>
<evidence type="ECO:0000313" key="14">
    <source>
        <dbReference type="Proteomes" id="UP001161247"/>
    </source>
</evidence>
<evidence type="ECO:0000256" key="6">
    <source>
        <dbReference type="ARBA" id="ARBA00022640"/>
    </source>
</evidence>
<evidence type="ECO:0000256" key="7">
    <source>
        <dbReference type="ARBA" id="ARBA00022946"/>
    </source>
</evidence>
<dbReference type="Proteomes" id="UP001161247">
    <property type="component" value="Chromosome 2"/>
</dbReference>
<dbReference type="PROSITE" id="PS50059">
    <property type="entry name" value="FKBP_PPIASE"/>
    <property type="match status" value="1"/>
</dbReference>
<dbReference type="AlphaFoldDB" id="A0AAV1CH29"/>
<dbReference type="SUPFAM" id="SSF54534">
    <property type="entry name" value="FKBP-like"/>
    <property type="match status" value="1"/>
</dbReference>
<dbReference type="Gene3D" id="3.10.50.40">
    <property type="match status" value="1"/>
</dbReference>
<accession>A0AAV1CH29</accession>